<organism evidence="3 4">
    <name type="scientific">Natrialba asiatica (strain ATCC 700177 / DSM 12278 / JCM 9576 / FERM P-10747 / NBRC 102637 / 172P1)</name>
    <dbReference type="NCBI Taxonomy" id="29540"/>
    <lineage>
        <taxon>Archaea</taxon>
        <taxon>Methanobacteriati</taxon>
        <taxon>Methanobacteriota</taxon>
        <taxon>Stenosarchaea group</taxon>
        <taxon>Halobacteria</taxon>
        <taxon>Halobacteriales</taxon>
        <taxon>Natrialbaceae</taxon>
        <taxon>Natrialba</taxon>
    </lineage>
</organism>
<keyword evidence="4" id="KW-1185">Reference proteome</keyword>
<name>M0AEK1_NATA1</name>
<comment type="caution">
    <text evidence="3">The sequence shown here is derived from an EMBL/GenBank/DDBJ whole genome shotgun (WGS) entry which is preliminary data.</text>
</comment>
<feature type="domain" description="DUF7260" evidence="2">
    <location>
        <begin position="33"/>
        <end position="206"/>
    </location>
</feature>
<protein>
    <recommendedName>
        <fullName evidence="2">DUF7260 domain-containing protein</fullName>
    </recommendedName>
</protein>
<gene>
    <name evidence="3" type="ORF">C481_20646</name>
</gene>
<dbReference type="Proteomes" id="UP000011554">
    <property type="component" value="Unassembled WGS sequence"/>
</dbReference>
<evidence type="ECO:0000256" key="1">
    <source>
        <dbReference type="SAM" id="Coils"/>
    </source>
</evidence>
<dbReference type="EMBL" id="AOIO01000048">
    <property type="protein sequence ID" value="ELY97170.1"/>
    <property type="molecule type" value="Genomic_DNA"/>
</dbReference>
<evidence type="ECO:0000259" key="2">
    <source>
        <dbReference type="Pfam" id="PF23921"/>
    </source>
</evidence>
<dbReference type="STRING" id="29540.C481_20646"/>
<proteinExistence type="predicted"/>
<reference evidence="3 4" key="1">
    <citation type="journal article" date="2014" name="PLoS Genet.">
        <title>Phylogenetically driven sequencing of extremely halophilic archaea reveals strategies for static and dynamic osmo-response.</title>
        <authorList>
            <person name="Becker E.A."/>
            <person name="Seitzer P.M."/>
            <person name="Tritt A."/>
            <person name="Larsen D."/>
            <person name="Krusor M."/>
            <person name="Yao A.I."/>
            <person name="Wu D."/>
            <person name="Madern D."/>
            <person name="Eisen J.A."/>
            <person name="Darling A.E."/>
            <person name="Facciotti M.T."/>
        </authorList>
    </citation>
    <scope>NUCLEOTIDE SEQUENCE [LARGE SCALE GENOMIC DNA]</scope>
    <source>
        <strain evidence="3 4">DSM 12278</strain>
    </source>
</reference>
<dbReference type="Pfam" id="PF23921">
    <property type="entry name" value="DUF7260"/>
    <property type="match status" value="1"/>
</dbReference>
<evidence type="ECO:0000313" key="4">
    <source>
        <dbReference type="Proteomes" id="UP000011554"/>
    </source>
</evidence>
<evidence type="ECO:0000313" key="3">
    <source>
        <dbReference type="EMBL" id="ELY97170.1"/>
    </source>
</evidence>
<sequence length="210" mass="23581">MIVQTAGGLGGDQFITLLSMQGNPAALIGVAGYIRKAQSVVETEHERVRTERDAFYDFAEEVRALSVSDGSSQSNQTLLMKGGTVGTRVKSVRDRYRETVIVVPHYDEDYGEPLRENMAAEFNRDIATVVVDDQPFSPQLKRLLVQQARAAARRREELLRSLSREQESSAEASERLQDIEDSFDQNSTLEWQSFSQLFSSDKTLQRTLSS</sequence>
<dbReference type="eggNOG" id="arCOG06167">
    <property type="taxonomic scope" value="Archaea"/>
</dbReference>
<dbReference type="AlphaFoldDB" id="M0AEK1"/>
<feature type="coiled-coil region" evidence="1">
    <location>
        <begin position="145"/>
        <end position="182"/>
    </location>
</feature>
<keyword evidence="1" id="KW-0175">Coiled coil</keyword>
<accession>M0AEK1</accession>
<dbReference type="InterPro" id="IPR055684">
    <property type="entry name" value="DUF7260"/>
</dbReference>